<evidence type="ECO:0000313" key="1">
    <source>
        <dbReference type="EMBL" id="EGD57605.1"/>
    </source>
</evidence>
<gene>
    <name evidence="1" type="ORF">Y88_1438</name>
</gene>
<sequence length="50" mass="5273">MECIAMAAKPDVTALPGPNSHQSFSASLIRAAPADCRSALTAARQSSWRE</sequence>
<dbReference type="HOGENOM" id="CLU_3120485_0_0_5"/>
<name>F1ZCS1_9SPHN</name>
<proteinExistence type="predicted"/>
<keyword evidence="2" id="KW-1185">Reference proteome</keyword>
<accession>F1ZCS1</accession>
<protein>
    <submittedName>
        <fullName evidence="1">Uncharacterized protein</fullName>
    </submittedName>
</protein>
<dbReference type="STRING" id="983920.Y88_1438"/>
<evidence type="ECO:0000313" key="2">
    <source>
        <dbReference type="Proteomes" id="UP000004728"/>
    </source>
</evidence>
<organism evidence="1 2">
    <name type="scientific">Novosphingobium nitrogenifigens DSM 19370</name>
    <dbReference type="NCBI Taxonomy" id="983920"/>
    <lineage>
        <taxon>Bacteria</taxon>
        <taxon>Pseudomonadati</taxon>
        <taxon>Pseudomonadota</taxon>
        <taxon>Alphaproteobacteria</taxon>
        <taxon>Sphingomonadales</taxon>
        <taxon>Sphingomonadaceae</taxon>
        <taxon>Novosphingobium</taxon>
    </lineage>
</organism>
<dbReference type="InParanoid" id="F1ZCS1"/>
<dbReference type="EMBL" id="AEWJ01000058">
    <property type="protein sequence ID" value="EGD57605.1"/>
    <property type="molecule type" value="Genomic_DNA"/>
</dbReference>
<comment type="caution">
    <text evidence="1">The sequence shown here is derived from an EMBL/GenBank/DDBJ whole genome shotgun (WGS) entry which is preliminary data.</text>
</comment>
<dbReference type="Proteomes" id="UP000004728">
    <property type="component" value="Unassembled WGS sequence"/>
</dbReference>
<dbReference type="AlphaFoldDB" id="F1ZCS1"/>
<reference evidence="1 2" key="1">
    <citation type="journal article" date="2012" name="J. Bacteriol.">
        <title>Draft Genome Sequence of Novosphingobium nitrogenifigens Y88T.</title>
        <authorList>
            <person name="Strabala T.J."/>
            <person name="Macdonald L."/>
            <person name="Liu V."/>
            <person name="Smit A.M."/>
        </authorList>
    </citation>
    <scope>NUCLEOTIDE SEQUENCE [LARGE SCALE GENOMIC DNA]</scope>
    <source>
        <strain evidence="1 2">DSM 19370</strain>
    </source>
</reference>